<evidence type="ECO:0000256" key="2">
    <source>
        <dbReference type="ARBA" id="ARBA00023015"/>
    </source>
</evidence>
<dbReference type="InterPro" id="IPR011520">
    <property type="entry name" value="Vg_fam"/>
</dbReference>
<dbReference type="Proteomes" id="UP001549921">
    <property type="component" value="Unassembled WGS sequence"/>
</dbReference>
<evidence type="ECO:0000256" key="3">
    <source>
        <dbReference type="ARBA" id="ARBA00023163"/>
    </source>
</evidence>
<evidence type="ECO:0000256" key="4">
    <source>
        <dbReference type="ARBA" id="ARBA00023242"/>
    </source>
</evidence>
<evidence type="ECO:0000313" key="9">
    <source>
        <dbReference type="Proteomes" id="UP001549921"/>
    </source>
</evidence>
<keyword evidence="4" id="KW-0539">Nucleus</keyword>
<feature type="compositionally biased region" description="Basic residues" evidence="5">
    <location>
        <begin position="85"/>
        <end position="95"/>
    </location>
</feature>
<accession>A0ABD0T9C5</accession>
<evidence type="ECO:0000313" key="8">
    <source>
        <dbReference type="Proteomes" id="UP001549920"/>
    </source>
</evidence>
<feature type="region of interest" description="Disordered" evidence="5">
    <location>
        <begin position="65"/>
        <end position="127"/>
    </location>
</feature>
<evidence type="ECO:0000256" key="5">
    <source>
        <dbReference type="SAM" id="MobiDB-lite"/>
    </source>
</evidence>
<keyword evidence="3" id="KW-0804">Transcription</keyword>
<dbReference type="PANTHER" id="PTHR15950:SF15">
    <property type="entry name" value="PROTEIN VESTIGIAL"/>
    <property type="match status" value="1"/>
</dbReference>
<keyword evidence="2" id="KW-0805">Transcription regulation</keyword>
<sequence length="333" mass="34199">MAVSCPEVMYGAYYPYLYGRGAARSFHHAPHFQYDRFNVQSGAGNAGSEAYGGAGGAGGAGAGGAAALSSGSASSGAQSPGSPPHAHHPHHAPRLRAKEEDLSAHGRASADGGGSSESEGECGGAGAGAGRARAQYVSANCVVFTHYSGDVAAVVDEHFARALSLDKPKESVPMVSRNLPASFFNAAAAAGVAAGGGACAGVDLYDYDPWHQHYTGYGHAAHRHAAEYHAAAAATAHHNMAAAGYGVGGLLLGRSPLHHQYKPVDWPAQHPSHHLDPAACSPYYPPVPGPQTQDPISRLSFFLSAFKLSTVINAVSFNVYPIAISNAIEFSLS</sequence>
<dbReference type="EMBL" id="JBEDNZ010000007">
    <property type="protein sequence ID" value="KAL0839984.1"/>
    <property type="molecule type" value="Genomic_DNA"/>
</dbReference>
<gene>
    <name evidence="7" type="ORF">ABMA27_015056</name>
    <name evidence="6" type="ORF">ABMA28_015311</name>
</gene>
<comment type="caution">
    <text evidence="6">The sequence shown here is derived from an EMBL/GenBank/DDBJ whole genome shotgun (WGS) entry which is preliminary data.</text>
</comment>
<feature type="compositionally biased region" description="Low complexity" evidence="5">
    <location>
        <begin position="65"/>
        <end position="80"/>
    </location>
</feature>
<comment type="subcellular location">
    <subcellularLocation>
        <location evidence="1">Nucleus</location>
    </subcellularLocation>
</comment>
<evidence type="ECO:0000313" key="7">
    <source>
        <dbReference type="EMBL" id="KAL0891789.1"/>
    </source>
</evidence>
<protein>
    <recommendedName>
        <fullName evidence="10">Vestigial</fullName>
    </recommendedName>
</protein>
<dbReference type="PANTHER" id="PTHR15950">
    <property type="entry name" value="TRANSCRIPTION COFACTOR VESTIGIAL-LIKE PROTEIN"/>
    <property type="match status" value="1"/>
</dbReference>
<reference evidence="8 9" key="1">
    <citation type="submission" date="2024-06" db="EMBL/GenBank/DDBJ databases">
        <title>A chromosome-level genome assembly of beet webworm, Loxostege sticticalis.</title>
        <authorList>
            <person name="Zhang Y."/>
        </authorList>
    </citation>
    <scope>NUCLEOTIDE SEQUENCE [LARGE SCALE GENOMIC DNA]</scope>
    <source>
        <strain evidence="7">AQ026</strain>
        <strain evidence="6">AQ028</strain>
        <tissue evidence="6">Male pupae</tissue>
        <tissue evidence="7">Whole body</tissue>
    </source>
</reference>
<dbReference type="EMBL" id="JBEUOH010000007">
    <property type="protein sequence ID" value="KAL0891789.1"/>
    <property type="molecule type" value="Genomic_DNA"/>
</dbReference>
<name>A0ABD0T9C5_LOXSC</name>
<dbReference type="Pfam" id="PF07545">
    <property type="entry name" value="Vg_Tdu"/>
    <property type="match status" value="1"/>
</dbReference>
<proteinExistence type="predicted"/>
<evidence type="ECO:0000313" key="6">
    <source>
        <dbReference type="EMBL" id="KAL0839984.1"/>
    </source>
</evidence>
<keyword evidence="8" id="KW-1185">Reference proteome</keyword>
<dbReference type="AlphaFoldDB" id="A0ABD0T9C5"/>
<dbReference type="GO" id="GO:0005634">
    <property type="term" value="C:nucleus"/>
    <property type="evidence" value="ECO:0007669"/>
    <property type="project" value="UniProtKB-SubCell"/>
</dbReference>
<evidence type="ECO:0000256" key="1">
    <source>
        <dbReference type="ARBA" id="ARBA00004123"/>
    </source>
</evidence>
<feature type="compositionally biased region" description="Gly residues" evidence="5">
    <location>
        <begin position="111"/>
        <end position="127"/>
    </location>
</feature>
<dbReference type="Proteomes" id="UP001549920">
    <property type="component" value="Unassembled WGS sequence"/>
</dbReference>
<evidence type="ECO:0008006" key="10">
    <source>
        <dbReference type="Google" id="ProtNLM"/>
    </source>
</evidence>
<organism evidence="6 9">
    <name type="scientific">Loxostege sticticalis</name>
    <name type="common">Beet webworm moth</name>
    <dbReference type="NCBI Taxonomy" id="481309"/>
    <lineage>
        <taxon>Eukaryota</taxon>
        <taxon>Metazoa</taxon>
        <taxon>Ecdysozoa</taxon>
        <taxon>Arthropoda</taxon>
        <taxon>Hexapoda</taxon>
        <taxon>Insecta</taxon>
        <taxon>Pterygota</taxon>
        <taxon>Neoptera</taxon>
        <taxon>Endopterygota</taxon>
        <taxon>Lepidoptera</taxon>
        <taxon>Glossata</taxon>
        <taxon>Ditrysia</taxon>
        <taxon>Pyraloidea</taxon>
        <taxon>Crambidae</taxon>
        <taxon>Pyraustinae</taxon>
        <taxon>Loxostege</taxon>
    </lineage>
</organism>